<dbReference type="CDD" id="cd07185">
    <property type="entry name" value="OmpA_C-like"/>
    <property type="match status" value="2"/>
</dbReference>
<keyword evidence="3" id="KW-0998">Cell outer membrane</keyword>
<gene>
    <name evidence="6" type="ORF">MUS1_11905</name>
</gene>
<organism evidence="6 7">
    <name type="scientific">Marinomonas ushuaiensis DSM 15871</name>
    <dbReference type="NCBI Taxonomy" id="1122207"/>
    <lineage>
        <taxon>Bacteria</taxon>
        <taxon>Pseudomonadati</taxon>
        <taxon>Pseudomonadota</taxon>
        <taxon>Gammaproteobacteria</taxon>
        <taxon>Oceanospirillales</taxon>
        <taxon>Oceanospirillaceae</taxon>
        <taxon>Marinomonas</taxon>
    </lineage>
</organism>
<dbReference type="InterPro" id="IPR006665">
    <property type="entry name" value="OmpA-like"/>
</dbReference>
<feature type="domain" description="OmpA-like" evidence="5">
    <location>
        <begin position="64"/>
        <end position="182"/>
    </location>
</feature>
<keyword evidence="2 4" id="KW-0472">Membrane</keyword>
<comment type="subcellular location">
    <subcellularLocation>
        <location evidence="1">Cell outer membrane</location>
    </subcellularLocation>
</comment>
<dbReference type="SUPFAM" id="SSF103088">
    <property type="entry name" value="OmpA-like"/>
    <property type="match status" value="2"/>
</dbReference>
<proteinExistence type="predicted"/>
<evidence type="ECO:0000313" key="7">
    <source>
        <dbReference type="Proteomes" id="UP000054058"/>
    </source>
</evidence>
<dbReference type="STRING" id="1122207.MUS1_11905"/>
<dbReference type="eggNOG" id="COG2885">
    <property type="taxonomic scope" value="Bacteria"/>
</dbReference>
<dbReference type="Gene3D" id="3.30.1330.60">
    <property type="entry name" value="OmpA-like domain"/>
    <property type="match status" value="2"/>
</dbReference>
<dbReference type="InterPro" id="IPR036737">
    <property type="entry name" value="OmpA-like_sf"/>
</dbReference>
<evidence type="ECO:0000256" key="1">
    <source>
        <dbReference type="ARBA" id="ARBA00004442"/>
    </source>
</evidence>
<name>X7E7D7_9GAMM</name>
<dbReference type="PROSITE" id="PS51123">
    <property type="entry name" value="OMPA_2"/>
    <property type="match status" value="2"/>
</dbReference>
<reference evidence="6 7" key="1">
    <citation type="submission" date="2014-01" db="EMBL/GenBank/DDBJ databases">
        <title>Marinomonas ushuaiensis DSM 15871 Genome Sequencing.</title>
        <authorList>
            <person name="Lai Q."/>
            <person name="Shao Z.S."/>
        </authorList>
    </citation>
    <scope>NUCLEOTIDE SEQUENCE [LARGE SCALE GENOMIC DNA]</scope>
    <source>
        <strain evidence="6 7">DSM 15871</strain>
    </source>
</reference>
<dbReference type="PANTHER" id="PTHR30329">
    <property type="entry name" value="STATOR ELEMENT OF FLAGELLAR MOTOR COMPLEX"/>
    <property type="match status" value="1"/>
</dbReference>
<dbReference type="Proteomes" id="UP000054058">
    <property type="component" value="Unassembled WGS sequence"/>
</dbReference>
<evidence type="ECO:0000313" key="6">
    <source>
        <dbReference type="EMBL" id="ETX11073.1"/>
    </source>
</evidence>
<evidence type="ECO:0000256" key="3">
    <source>
        <dbReference type="ARBA" id="ARBA00023237"/>
    </source>
</evidence>
<feature type="domain" description="OmpA-like" evidence="5">
    <location>
        <begin position="194"/>
        <end position="312"/>
    </location>
</feature>
<comment type="caution">
    <text evidence="6">The sequence shown here is derived from an EMBL/GenBank/DDBJ whole genome shotgun (WGS) entry which is preliminary data.</text>
</comment>
<dbReference type="EMBL" id="JAMB01000005">
    <property type="protein sequence ID" value="ETX11073.1"/>
    <property type="molecule type" value="Genomic_DNA"/>
</dbReference>
<accession>X7E7D7</accession>
<dbReference type="InterPro" id="IPR050330">
    <property type="entry name" value="Bact_OuterMem_StrucFunc"/>
</dbReference>
<protein>
    <submittedName>
        <fullName evidence="6">Thrombospondin</fullName>
    </submittedName>
</protein>
<dbReference type="Pfam" id="PF00691">
    <property type="entry name" value="OmpA"/>
    <property type="match status" value="2"/>
</dbReference>
<dbReference type="PATRIC" id="fig|1122207.3.peg.1512"/>
<evidence type="ECO:0000256" key="2">
    <source>
        <dbReference type="ARBA" id="ARBA00023136"/>
    </source>
</evidence>
<dbReference type="PRINTS" id="PR01021">
    <property type="entry name" value="OMPADOMAIN"/>
</dbReference>
<dbReference type="InterPro" id="IPR006664">
    <property type="entry name" value="OMP_bac"/>
</dbReference>
<keyword evidence="7" id="KW-1185">Reference proteome</keyword>
<sequence length="338" mass="38016">MRLARIAIITFSLCSNIAASQSLYPEILAQSLKDTDSDGVINARDICENTPLGSEVDYHGCQLTTLNFYNFNFDVRFDSGQSNLKPEFHSKLENLASFLKNTPETTLLIEGHTDNIGAENYNLSLSKKRAESIANTLISVFNISPDRIKSFGFGEQYPLASNETEAGRQANRRVTGEIVKPLDPLIQGIYKNKDRPYINNNKIIIPFDSNQYTASKHNTLVIQELGEFLQKESGTLLVIEGHTDITGSETLNIKLSIERAQIIANILHTQHSVPYKRLKVLGYGSNFPITSNTTAEGRKQNRRVSIEVVTRFQLQKPITISKWTIWNLDEVDGKTEEY</sequence>
<dbReference type="AlphaFoldDB" id="X7E7D7"/>
<evidence type="ECO:0000256" key="4">
    <source>
        <dbReference type="PROSITE-ProRule" id="PRU00473"/>
    </source>
</evidence>
<evidence type="ECO:0000259" key="5">
    <source>
        <dbReference type="PROSITE" id="PS51123"/>
    </source>
</evidence>
<dbReference type="PANTHER" id="PTHR30329:SF21">
    <property type="entry name" value="LIPOPROTEIN YIAD-RELATED"/>
    <property type="match status" value="1"/>
</dbReference>
<dbReference type="GO" id="GO:0009279">
    <property type="term" value="C:cell outer membrane"/>
    <property type="evidence" value="ECO:0007669"/>
    <property type="project" value="UniProtKB-SubCell"/>
</dbReference>